<dbReference type="PANTHER" id="PTHR43280:SF29">
    <property type="entry name" value="ARAC-FAMILY TRANSCRIPTIONAL REGULATOR"/>
    <property type="match status" value="1"/>
</dbReference>
<dbReference type="InterPro" id="IPR009057">
    <property type="entry name" value="Homeodomain-like_sf"/>
</dbReference>
<evidence type="ECO:0000259" key="4">
    <source>
        <dbReference type="PROSITE" id="PS01124"/>
    </source>
</evidence>
<evidence type="ECO:0000256" key="3">
    <source>
        <dbReference type="ARBA" id="ARBA00023163"/>
    </source>
</evidence>
<keyword evidence="2" id="KW-0238">DNA-binding</keyword>
<keyword evidence="6" id="KW-1185">Reference proteome</keyword>
<dbReference type="Gene3D" id="1.10.10.60">
    <property type="entry name" value="Homeodomain-like"/>
    <property type="match status" value="2"/>
</dbReference>
<gene>
    <name evidence="5" type="ORF">GCM10009430_10460</name>
</gene>
<keyword evidence="1" id="KW-0805">Transcription regulation</keyword>
<dbReference type="Pfam" id="PF12833">
    <property type="entry name" value="HTH_18"/>
    <property type="match status" value="1"/>
</dbReference>
<evidence type="ECO:0000313" key="5">
    <source>
        <dbReference type="EMBL" id="GAA0715681.1"/>
    </source>
</evidence>
<accession>A0ABN1IJR7</accession>
<dbReference type="SMART" id="SM00342">
    <property type="entry name" value="HTH_ARAC"/>
    <property type="match status" value="1"/>
</dbReference>
<protein>
    <recommendedName>
        <fullName evidence="4">HTH araC/xylS-type domain-containing protein</fullName>
    </recommendedName>
</protein>
<dbReference type="PANTHER" id="PTHR43280">
    <property type="entry name" value="ARAC-FAMILY TRANSCRIPTIONAL REGULATOR"/>
    <property type="match status" value="1"/>
</dbReference>
<dbReference type="PROSITE" id="PS01124">
    <property type="entry name" value="HTH_ARAC_FAMILY_2"/>
    <property type="match status" value="1"/>
</dbReference>
<evidence type="ECO:0000256" key="2">
    <source>
        <dbReference type="ARBA" id="ARBA00023125"/>
    </source>
</evidence>
<evidence type="ECO:0000313" key="6">
    <source>
        <dbReference type="Proteomes" id="UP001501758"/>
    </source>
</evidence>
<dbReference type="SUPFAM" id="SSF46689">
    <property type="entry name" value="Homeodomain-like"/>
    <property type="match status" value="1"/>
</dbReference>
<organism evidence="5 6">
    <name type="scientific">Aquimarina litoralis</name>
    <dbReference type="NCBI Taxonomy" id="584605"/>
    <lineage>
        <taxon>Bacteria</taxon>
        <taxon>Pseudomonadati</taxon>
        <taxon>Bacteroidota</taxon>
        <taxon>Flavobacteriia</taxon>
        <taxon>Flavobacteriales</taxon>
        <taxon>Flavobacteriaceae</taxon>
        <taxon>Aquimarina</taxon>
    </lineage>
</organism>
<proteinExistence type="predicted"/>
<evidence type="ECO:0000256" key="1">
    <source>
        <dbReference type="ARBA" id="ARBA00023015"/>
    </source>
</evidence>
<dbReference type="InterPro" id="IPR018060">
    <property type="entry name" value="HTH_AraC"/>
</dbReference>
<name>A0ABN1IJR7_9FLAO</name>
<dbReference type="EMBL" id="BAAAGE010000001">
    <property type="protein sequence ID" value="GAA0715681.1"/>
    <property type="molecule type" value="Genomic_DNA"/>
</dbReference>
<feature type="domain" description="HTH araC/xylS-type" evidence="4">
    <location>
        <begin position="36"/>
        <end position="137"/>
    </location>
</feature>
<sequence length="138" mass="16137">MKEPDLFKVSNIIKPKKYVQSKLSHNQLDDLKSQLDHLMIEKKPYLNRKLLKSELAEMLGVSNPEIARLLNERIGMNFFEYVNYYRIKEFIDLAKTDQAKNITFFGLAQEAGFNSKTTFNKSFKDLMGTTPKEYFSNL</sequence>
<comment type="caution">
    <text evidence="5">The sequence shown here is derived from an EMBL/GenBank/DDBJ whole genome shotgun (WGS) entry which is preliminary data.</text>
</comment>
<dbReference type="Proteomes" id="UP001501758">
    <property type="component" value="Unassembled WGS sequence"/>
</dbReference>
<reference evidence="5 6" key="1">
    <citation type="journal article" date="2019" name="Int. J. Syst. Evol. Microbiol.">
        <title>The Global Catalogue of Microorganisms (GCM) 10K type strain sequencing project: providing services to taxonomists for standard genome sequencing and annotation.</title>
        <authorList>
            <consortium name="The Broad Institute Genomics Platform"/>
            <consortium name="The Broad Institute Genome Sequencing Center for Infectious Disease"/>
            <person name="Wu L."/>
            <person name="Ma J."/>
        </authorList>
    </citation>
    <scope>NUCLEOTIDE SEQUENCE [LARGE SCALE GENOMIC DNA]</scope>
    <source>
        <strain evidence="5 6">JCM 15974</strain>
    </source>
</reference>
<keyword evidence="3" id="KW-0804">Transcription</keyword>